<protein>
    <submittedName>
        <fullName evidence="2">Uncharacterized protein</fullName>
    </submittedName>
</protein>
<sequence>MADRYSESKPFKNPAKTENAPFDDPADDQVEAEAFDEDKHLGREDQRRPARGDADPGRVPVDEGIAGGRGERFGEQLPRGRETTDALDEVTVEQERLAEKAQRKAEESKSRRDKDVMSQEEKVDEAMKETFPASDSPSFTPGKPK</sequence>
<accession>A0A4S2GZN5</accession>
<dbReference type="Proteomes" id="UP000308054">
    <property type="component" value="Unassembled WGS sequence"/>
</dbReference>
<feature type="compositionally biased region" description="Basic and acidic residues" evidence="1">
    <location>
        <begin position="37"/>
        <end position="56"/>
    </location>
</feature>
<dbReference type="AlphaFoldDB" id="A0A4S2GZN5"/>
<dbReference type="OrthoDB" id="7631806at2"/>
<dbReference type="EMBL" id="SRXW01000003">
    <property type="protein sequence ID" value="TGY88553.1"/>
    <property type="molecule type" value="Genomic_DNA"/>
</dbReference>
<feature type="compositionally biased region" description="Acidic residues" evidence="1">
    <location>
        <begin position="24"/>
        <end position="36"/>
    </location>
</feature>
<dbReference type="RefSeq" id="WP_135996399.1">
    <property type="nucleotide sequence ID" value="NZ_CP071057.1"/>
</dbReference>
<evidence type="ECO:0000256" key="1">
    <source>
        <dbReference type="SAM" id="MobiDB-lite"/>
    </source>
</evidence>
<feature type="compositionally biased region" description="Basic and acidic residues" evidence="1">
    <location>
        <begin position="69"/>
        <end position="84"/>
    </location>
</feature>
<feature type="compositionally biased region" description="Basic and acidic residues" evidence="1">
    <location>
        <begin position="1"/>
        <end position="10"/>
    </location>
</feature>
<feature type="compositionally biased region" description="Basic and acidic residues" evidence="1">
    <location>
        <begin position="93"/>
        <end position="128"/>
    </location>
</feature>
<organism evidence="2 3">
    <name type="scientific">Marinicauda algicola</name>
    <dbReference type="NCBI Taxonomy" id="2029849"/>
    <lineage>
        <taxon>Bacteria</taxon>
        <taxon>Pseudomonadati</taxon>
        <taxon>Pseudomonadota</taxon>
        <taxon>Alphaproteobacteria</taxon>
        <taxon>Maricaulales</taxon>
        <taxon>Maricaulaceae</taxon>
        <taxon>Marinicauda</taxon>
    </lineage>
</organism>
<feature type="region of interest" description="Disordered" evidence="1">
    <location>
        <begin position="1"/>
        <end position="145"/>
    </location>
</feature>
<evidence type="ECO:0000313" key="3">
    <source>
        <dbReference type="Proteomes" id="UP000308054"/>
    </source>
</evidence>
<gene>
    <name evidence="2" type="ORF">E5163_12125</name>
</gene>
<evidence type="ECO:0000313" key="2">
    <source>
        <dbReference type="EMBL" id="TGY88553.1"/>
    </source>
</evidence>
<keyword evidence="3" id="KW-1185">Reference proteome</keyword>
<name>A0A4S2GZN5_9PROT</name>
<proteinExistence type="predicted"/>
<reference evidence="2 3" key="1">
    <citation type="journal article" date="2017" name="Int. J. Syst. Evol. Microbiol.">
        <title>Marinicauda algicola sp. nov., isolated from a marine red alga Rhodosorus marinus.</title>
        <authorList>
            <person name="Jeong S.E."/>
            <person name="Jeon S.H."/>
            <person name="Chun B.H."/>
            <person name="Kim D.W."/>
            <person name="Jeon C.O."/>
        </authorList>
    </citation>
    <scope>NUCLEOTIDE SEQUENCE [LARGE SCALE GENOMIC DNA]</scope>
    <source>
        <strain evidence="2 3">JCM 31718</strain>
    </source>
</reference>
<comment type="caution">
    <text evidence="2">The sequence shown here is derived from an EMBL/GenBank/DDBJ whole genome shotgun (WGS) entry which is preliminary data.</text>
</comment>